<dbReference type="InterPro" id="IPR018309">
    <property type="entry name" value="Tscrpt_reg_PadR_C"/>
</dbReference>
<evidence type="ECO:0000259" key="2">
    <source>
        <dbReference type="Pfam" id="PF10400"/>
    </source>
</evidence>
<evidence type="ECO:0000313" key="3">
    <source>
        <dbReference type="EMBL" id="OKP83948.1"/>
    </source>
</evidence>
<feature type="domain" description="Transcription regulator PadR C-terminal" evidence="2">
    <location>
        <begin position="102"/>
        <end position="183"/>
    </location>
</feature>
<dbReference type="EMBL" id="LVWI01000057">
    <property type="protein sequence ID" value="OKP83948.1"/>
    <property type="molecule type" value="Genomic_DNA"/>
</dbReference>
<gene>
    <name evidence="3" type="ORF">A3844_20945</name>
</gene>
<dbReference type="RefSeq" id="WP_074108409.1">
    <property type="nucleotide sequence ID" value="NZ_LVWI01000057.1"/>
</dbReference>
<proteinExistence type="predicted"/>
<dbReference type="Gene3D" id="1.10.10.10">
    <property type="entry name" value="Winged helix-like DNA-binding domain superfamily/Winged helix DNA-binding domain"/>
    <property type="match status" value="1"/>
</dbReference>
<organism evidence="3 4">
    <name type="scientific">Paenibacillus helianthi</name>
    <dbReference type="NCBI Taxonomy" id="1349432"/>
    <lineage>
        <taxon>Bacteria</taxon>
        <taxon>Bacillati</taxon>
        <taxon>Bacillota</taxon>
        <taxon>Bacilli</taxon>
        <taxon>Bacillales</taxon>
        <taxon>Paenibacillaceae</taxon>
        <taxon>Paenibacillus</taxon>
    </lineage>
</organism>
<dbReference type="InterPro" id="IPR005149">
    <property type="entry name" value="Tscrpt_reg_PadR_N"/>
</dbReference>
<reference evidence="3 4" key="1">
    <citation type="submission" date="2016-03" db="EMBL/GenBank/DDBJ databases">
        <authorList>
            <person name="Sant'Anna F.H."/>
            <person name="Ambrosini A."/>
            <person name="Souza R."/>
            <person name="Bach E."/>
            <person name="Fernandes G."/>
            <person name="Balsanelli E."/>
            <person name="Baura V.A."/>
            <person name="Souza E.M."/>
            <person name="Passaglia L."/>
        </authorList>
    </citation>
    <scope>NUCLEOTIDE SEQUENCE [LARGE SCALE GENOMIC DNA]</scope>
    <source>
        <strain evidence="3 4">P26E</strain>
    </source>
</reference>
<evidence type="ECO:0000313" key="4">
    <source>
        <dbReference type="Proteomes" id="UP000186058"/>
    </source>
</evidence>
<protein>
    <submittedName>
        <fullName evidence="3">Transcriptional regulator</fullName>
    </submittedName>
</protein>
<dbReference type="Pfam" id="PF10400">
    <property type="entry name" value="Vir_act_alpha_C"/>
    <property type="match status" value="1"/>
</dbReference>
<sequence length="187" mass="21696">MASLSAKENTMLAILGILSIGPHTGYDIKQHMEDSTQYFWKENYGQIYPGLAELLKNRDVAVEIQRQDGKPDKKIYSITEQGKQHLKDWLSQPMEHMVMLKKNELLLKVFFGSNTSSDIIIGHIQDHKKKLEEALRIFLGLEEWLLKQEPDDPNIKYWLITNDYGKKQFSSLIQWCDDSISLLNKSI</sequence>
<evidence type="ECO:0000259" key="1">
    <source>
        <dbReference type="Pfam" id="PF03551"/>
    </source>
</evidence>
<dbReference type="InterPro" id="IPR036388">
    <property type="entry name" value="WH-like_DNA-bd_sf"/>
</dbReference>
<accession>A0ABX3EIZ2</accession>
<dbReference type="Pfam" id="PF03551">
    <property type="entry name" value="PadR"/>
    <property type="match status" value="1"/>
</dbReference>
<feature type="domain" description="Transcription regulator PadR N-terminal" evidence="1">
    <location>
        <begin position="14"/>
        <end position="87"/>
    </location>
</feature>
<name>A0ABX3EIZ2_9BACL</name>
<dbReference type="Gene3D" id="6.10.140.190">
    <property type="match status" value="1"/>
</dbReference>
<dbReference type="InterPro" id="IPR036390">
    <property type="entry name" value="WH_DNA-bd_sf"/>
</dbReference>
<dbReference type="PANTHER" id="PTHR43252:SF6">
    <property type="entry name" value="NEGATIVE TRANSCRIPTION REGULATOR PADR"/>
    <property type="match status" value="1"/>
</dbReference>
<dbReference type="PANTHER" id="PTHR43252">
    <property type="entry name" value="TRANSCRIPTIONAL REGULATOR YQJI"/>
    <property type="match status" value="1"/>
</dbReference>
<keyword evidence="4" id="KW-1185">Reference proteome</keyword>
<dbReference type="Proteomes" id="UP000186058">
    <property type="component" value="Unassembled WGS sequence"/>
</dbReference>
<dbReference type="SUPFAM" id="SSF46785">
    <property type="entry name" value="Winged helix' DNA-binding domain"/>
    <property type="match status" value="1"/>
</dbReference>
<comment type="caution">
    <text evidence="3">The sequence shown here is derived from an EMBL/GenBank/DDBJ whole genome shotgun (WGS) entry which is preliminary data.</text>
</comment>